<dbReference type="PANTHER" id="PTHR14552:SF21">
    <property type="entry name" value="DCTP PYROPHOSPHATASE 1"/>
    <property type="match status" value="1"/>
</dbReference>
<comment type="subunit">
    <text evidence="1">Homotetramer.</text>
</comment>
<reference evidence="2 3" key="1">
    <citation type="journal article" date="2011" name="Science">
        <title>The Selaginella genome identifies genetic changes associated with the evolution of vascular plants.</title>
        <authorList>
            <person name="Banks J.A."/>
            <person name="Nishiyama T."/>
            <person name="Hasebe M."/>
            <person name="Bowman J.L."/>
            <person name="Gribskov M."/>
            <person name="dePamphilis C."/>
            <person name="Albert V.A."/>
            <person name="Aono N."/>
            <person name="Aoyama T."/>
            <person name="Ambrose B.A."/>
            <person name="Ashton N.W."/>
            <person name="Axtell M.J."/>
            <person name="Barker E."/>
            <person name="Barker M.S."/>
            <person name="Bennetzen J.L."/>
            <person name="Bonawitz N.D."/>
            <person name="Chapple C."/>
            <person name="Cheng C."/>
            <person name="Correa L.G."/>
            <person name="Dacre M."/>
            <person name="DeBarry J."/>
            <person name="Dreyer I."/>
            <person name="Elias M."/>
            <person name="Engstrom E.M."/>
            <person name="Estelle M."/>
            <person name="Feng L."/>
            <person name="Finet C."/>
            <person name="Floyd S.K."/>
            <person name="Frommer W.B."/>
            <person name="Fujita T."/>
            <person name="Gramzow L."/>
            <person name="Gutensohn M."/>
            <person name="Harholt J."/>
            <person name="Hattori M."/>
            <person name="Heyl A."/>
            <person name="Hirai T."/>
            <person name="Hiwatashi Y."/>
            <person name="Ishikawa M."/>
            <person name="Iwata M."/>
            <person name="Karol K.G."/>
            <person name="Koehler B."/>
            <person name="Kolukisaoglu U."/>
            <person name="Kubo M."/>
            <person name="Kurata T."/>
            <person name="Lalonde S."/>
            <person name="Li K."/>
            <person name="Li Y."/>
            <person name="Litt A."/>
            <person name="Lyons E."/>
            <person name="Manning G."/>
            <person name="Maruyama T."/>
            <person name="Michael T.P."/>
            <person name="Mikami K."/>
            <person name="Miyazaki S."/>
            <person name="Morinaga S."/>
            <person name="Murata T."/>
            <person name="Mueller-Roeber B."/>
            <person name="Nelson D.R."/>
            <person name="Obara M."/>
            <person name="Oguri Y."/>
            <person name="Olmstead R.G."/>
            <person name="Onodera N."/>
            <person name="Petersen B.L."/>
            <person name="Pils B."/>
            <person name="Prigge M."/>
            <person name="Rensing S.A."/>
            <person name="Riano-Pachon D.M."/>
            <person name="Roberts A.W."/>
            <person name="Sato Y."/>
            <person name="Scheller H.V."/>
            <person name="Schulz B."/>
            <person name="Schulz C."/>
            <person name="Shakirov E.V."/>
            <person name="Shibagaki N."/>
            <person name="Shinohara N."/>
            <person name="Shippen D.E."/>
            <person name="Soerensen I."/>
            <person name="Sotooka R."/>
            <person name="Sugimoto N."/>
            <person name="Sugita M."/>
            <person name="Sumikawa N."/>
            <person name="Tanurdzic M."/>
            <person name="Theissen G."/>
            <person name="Ulvskov P."/>
            <person name="Wakazuki S."/>
            <person name="Weng J.K."/>
            <person name="Willats W.W."/>
            <person name="Wipf D."/>
            <person name="Wolf P.G."/>
            <person name="Yang L."/>
            <person name="Zimmer A.D."/>
            <person name="Zhu Q."/>
            <person name="Mitros T."/>
            <person name="Hellsten U."/>
            <person name="Loque D."/>
            <person name="Otillar R."/>
            <person name="Salamov A."/>
            <person name="Schmutz J."/>
            <person name="Shapiro H."/>
            <person name="Lindquist E."/>
            <person name="Lucas S."/>
            <person name="Rokhsar D."/>
            <person name="Grigoriev I.V."/>
        </authorList>
    </citation>
    <scope>NUCLEOTIDE SEQUENCE [LARGE SCALE GENOMIC DNA]</scope>
</reference>
<keyword evidence="3" id="KW-1185">Reference proteome</keyword>
<dbReference type="PIRSF" id="PIRSF029826">
    <property type="entry name" value="UCP029826_pph"/>
    <property type="match status" value="1"/>
</dbReference>
<protein>
    <recommendedName>
        <fullName evidence="1">dCTP pyrophosphatase 1</fullName>
        <ecNumber evidence="1">3.6.1.12</ecNumber>
    </recommendedName>
</protein>
<gene>
    <name evidence="2" type="ORF">SELMODRAFT_115605</name>
</gene>
<dbReference type="FunCoup" id="D8SES3">
    <property type="interactions" value="1514"/>
</dbReference>
<dbReference type="EC" id="3.6.1.12" evidence="1"/>
<dbReference type="GO" id="GO:0006253">
    <property type="term" value="P:dCTP catabolic process"/>
    <property type="evidence" value="ECO:0007669"/>
    <property type="project" value="UniProtKB-UniRule"/>
</dbReference>
<dbReference type="EMBL" id="GL377616">
    <property type="protein sequence ID" value="EFJ16919.1"/>
    <property type="molecule type" value="Genomic_DNA"/>
</dbReference>
<comment type="catalytic activity">
    <reaction evidence="1">
        <text>dCTP + H2O = dCMP + diphosphate + H(+)</text>
        <dbReference type="Rhea" id="RHEA:22636"/>
        <dbReference type="ChEBI" id="CHEBI:15377"/>
        <dbReference type="ChEBI" id="CHEBI:15378"/>
        <dbReference type="ChEBI" id="CHEBI:33019"/>
        <dbReference type="ChEBI" id="CHEBI:57566"/>
        <dbReference type="ChEBI" id="CHEBI:61481"/>
        <dbReference type="EC" id="3.6.1.12"/>
    </reaction>
</comment>
<accession>D8SES3</accession>
<dbReference type="Pfam" id="PF12643">
    <property type="entry name" value="MazG-like"/>
    <property type="match status" value="1"/>
</dbReference>
<evidence type="ECO:0000256" key="1">
    <source>
        <dbReference type="PIRNR" id="PIRNR029826"/>
    </source>
</evidence>
<keyword evidence="1" id="KW-0378">Hydrolase</keyword>
<dbReference type="InParanoid" id="D8SES3"/>
<dbReference type="eggNOG" id="ENOG502S210">
    <property type="taxonomic scope" value="Eukaryota"/>
</dbReference>
<dbReference type="OMA" id="MPEIFEW"/>
<dbReference type="OrthoDB" id="411123at2759"/>
<dbReference type="GO" id="GO:0005829">
    <property type="term" value="C:cytosol"/>
    <property type="evidence" value="ECO:0007669"/>
    <property type="project" value="UniProtKB-SubCell"/>
</dbReference>
<keyword evidence="1" id="KW-0460">Magnesium</keyword>
<dbReference type="SUPFAM" id="SSF101386">
    <property type="entry name" value="all-alpha NTP pyrophosphatases"/>
    <property type="match status" value="1"/>
</dbReference>
<dbReference type="InterPro" id="IPR025984">
    <property type="entry name" value="DCTPP"/>
</dbReference>
<dbReference type="GO" id="GO:0042262">
    <property type="term" value="P:DNA protection"/>
    <property type="evidence" value="ECO:0007669"/>
    <property type="project" value="UniProtKB-UniRule"/>
</dbReference>
<dbReference type="Proteomes" id="UP000001514">
    <property type="component" value="Unassembled WGS sequence"/>
</dbReference>
<comment type="function">
    <text evidence="1">Hydrolyzes deoxynucleoside triphosphates (dNTPs) to the corresponding nucleoside monophosphates. Has a strong preference for dCTP and its analogs including 5-iodo-dCTP and 5-methyl-dCTP for which it may even have a higher efficiency. May protect DNA or RNA against the incorporation of these genotoxic nucleotide analogs through their catabolism.</text>
</comment>
<dbReference type="HOGENOM" id="CLU_110454_0_3_1"/>
<sequence length="129" mass="14308">MVGASSNAALKDNLLSLQELAKKMDDFAKARDWDQFHSPRNLLLALVGEVGELSEVFQWKGEVQKGLPDWTAAEKEHLGDELSDVLLYLTRLADVCGVDLSQAALRKLAKNDKKYPVDKCRGSSNKYTA</sequence>
<dbReference type="Gramene" id="EFJ16919">
    <property type="protein sequence ID" value="EFJ16919"/>
    <property type="gene ID" value="SELMODRAFT_115605"/>
</dbReference>
<dbReference type="GO" id="GO:0047840">
    <property type="term" value="F:dCTP diphosphatase activity"/>
    <property type="evidence" value="ECO:0007669"/>
    <property type="project" value="UniProtKB-UniRule"/>
</dbReference>
<dbReference type="KEGG" id="smo:SELMODRAFT_115605"/>
<keyword evidence="1" id="KW-0963">Cytoplasm</keyword>
<proteinExistence type="predicted"/>
<evidence type="ECO:0000313" key="3">
    <source>
        <dbReference type="Proteomes" id="UP000001514"/>
    </source>
</evidence>
<dbReference type="PANTHER" id="PTHR14552">
    <property type="match status" value="1"/>
</dbReference>
<dbReference type="Gene3D" id="1.10.287.1080">
    <property type="entry name" value="MazG-like"/>
    <property type="match status" value="1"/>
</dbReference>
<keyword evidence="1" id="KW-0479">Metal-binding</keyword>
<organism evidence="3">
    <name type="scientific">Selaginella moellendorffii</name>
    <name type="common">Spikemoss</name>
    <dbReference type="NCBI Taxonomy" id="88036"/>
    <lineage>
        <taxon>Eukaryota</taxon>
        <taxon>Viridiplantae</taxon>
        <taxon>Streptophyta</taxon>
        <taxon>Embryophyta</taxon>
        <taxon>Tracheophyta</taxon>
        <taxon>Lycopodiopsida</taxon>
        <taxon>Selaginellales</taxon>
        <taxon>Selaginellaceae</taxon>
        <taxon>Selaginella</taxon>
    </lineage>
</organism>
<evidence type="ECO:0000313" key="2">
    <source>
        <dbReference type="EMBL" id="EFJ16919.1"/>
    </source>
</evidence>
<dbReference type="STRING" id="88036.D8SES3"/>
<dbReference type="AlphaFoldDB" id="D8SES3"/>
<comment type="cofactor">
    <cofactor evidence="1">
        <name>Mg(2+)</name>
        <dbReference type="ChEBI" id="CHEBI:18420"/>
    </cofactor>
</comment>
<dbReference type="GO" id="GO:0000287">
    <property type="term" value="F:magnesium ion binding"/>
    <property type="evidence" value="ECO:0007669"/>
    <property type="project" value="UniProtKB-UniRule"/>
</dbReference>
<dbReference type="CDD" id="cd11537">
    <property type="entry name" value="NTP-PPase_RS21-C6_like"/>
    <property type="match status" value="1"/>
</dbReference>
<comment type="subcellular location">
    <subcellularLocation>
        <location evidence="1">Cytoplasm</location>
        <location evidence="1">Cytosol</location>
    </subcellularLocation>
</comment>
<name>D8SES3_SELML</name>